<keyword evidence="2" id="KW-0472">Membrane</keyword>
<feature type="compositionally biased region" description="Polar residues" evidence="1">
    <location>
        <begin position="61"/>
        <end position="81"/>
    </location>
</feature>
<comment type="caution">
    <text evidence="3">The sequence shown here is derived from an EMBL/GenBank/DDBJ whole genome shotgun (WGS) entry which is preliminary data.</text>
</comment>
<dbReference type="EMBL" id="JBFXLU010000075">
    <property type="protein sequence ID" value="KAL2845058.1"/>
    <property type="molecule type" value="Genomic_DNA"/>
</dbReference>
<keyword evidence="2" id="KW-1133">Transmembrane helix</keyword>
<organism evidence="3 4">
    <name type="scientific">Aspergillus pseudoustus</name>
    <dbReference type="NCBI Taxonomy" id="1810923"/>
    <lineage>
        <taxon>Eukaryota</taxon>
        <taxon>Fungi</taxon>
        <taxon>Dikarya</taxon>
        <taxon>Ascomycota</taxon>
        <taxon>Pezizomycotina</taxon>
        <taxon>Eurotiomycetes</taxon>
        <taxon>Eurotiomycetidae</taxon>
        <taxon>Eurotiales</taxon>
        <taxon>Aspergillaceae</taxon>
        <taxon>Aspergillus</taxon>
        <taxon>Aspergillus subgen. Nidulantes</taxon>
    </lineage>
</organism>
<evidence type="ECO:0000256" key="2">
    <source>
        <dbReference type="SAM" id="Phobius"/>
    </source>
</evidence>
<accession>A0ABR4JYC0</accession>
<gene>
    <name evidence="3" type="ORF">BJY01DRAFT_214504</name>
</gene>
<feature type="non-terminal residue" evidence="3">
    <location>
        <position position="81"/>
    </location>
</feature>
<feature type="transmembrane region" description="Helical" evidence="2">
    <location>
        <begin position="7"/>
        <end position="33"/>
    </location>
</feature>
<sequence>MDSDCDYICVISLHPVFCSTVLLLLCAFGVFIVSQPSALCLDLSHTSPLSHKMSFSHPFQFESSSEQQNRPNMENSINYRP</sequence>
<reference evidence="3 4" key="1">
    <citation type="submission" date="2024-07" db="EMBL/GenBank/DDBJ databases">
        <title>Section-level genome sequencing and comparative genomics of Aspergillus sections Usti and Cavernicolus.</title>
        <authorList>
            <consortium name="Lawrence Berkeley National Laboratory"/>
            <person name="Nybo J.L."/>
            <person name="Vesth T.C."/>
            <person name="Theobald S."/>
            <person name="Frisvad J.C."/>
            <person name="Larsen T.O."/>
            <person name="Kjaerboelling I."/>
            <person name="Rothschild-Mancinelli K."/>
            <person name="Lyhne E.K."/>
            <person name="Kogle M.E."/>
            <person name="Barry K."/>
            <person name="Clum A."/>
            <person name="Na H."/>
            <person name="Ledsgaard L."/>
            <person name="Lin J."/>
            <person name="Lipzen A."/>
            <person name="Kuo A."/>
            <person name="Riley R."/>
            <person name="Mondo S."/>
            <person name="Labutti K."/>
            <person name="Haridas S."/>
            <person name="Pangalinan J."/>
            <person name="Salamov A.A."/>
            <person name="Simmons B.A."/>
            <person name="Magnuson J.K."/>
            <person name="Chen J."/>
            <person name="Drula E."/>
            <person name="Henrissat B."/>
            <person name="Wiebenga A."/>
            <person name="Lubbers R.J."/>
            <person name="Gomes A.C."/>
            <person name="Makela M.R."/>
            <person name="Stajich J."/>
            <person name="Grigoriev I.V."/>
            <person name="Mortensen U.H."/>
            <person name="De Vries R.P."/>
            <person name="Baker S.E."/>
            <person name="Andersen M.R."/>
        </authorList>
    </citation>
    <scope>NUCLEOTIDE SEQUENCE [LARGE SCALE GENOMIC DNA]</scope>
    <source>
        <strain evidence="3 4">CBS 123904</strain>
    </source>
</reference>
<evidence type="ECO:0000313" key="3">
    <source>
        <dbReference type="EMBL" id="KAL2845058.1"/>
    </source>
</evidence>
<protein>
    <submittedName>
        <fullName evidence="3">Uncharacterized protein</fullName>
    </submittedName>
</protein>
<keyword evidence="2" id="KW-0812">Transmembrane</keyword>
<keyword evidence="4" id="KW-1185">Reference proteome</keyword>
<name>A0ABR4JYC0_9EURO</name>
<evidence type="ECO:0000256" key="1">
    <source>
        <dbReference type="SAM" id="MobiDB-lite"/>
    </source>
</evidence>
<dbReference type="Proteomes" id="UP001610446">
    <property type="component" value="Unassembled WGS sequence"/>
</dbReference>
<feature type="region of interest" description="Disordered" evidence="1">
    <location>
        <begin position="60"/>
        <end position="81"/>
    </location>
</feature>
<proteinExistence type="predicted"/>
<evidence type="ECO:0000313" key="4">
    <source>
        <dbReference type="Proteomes" id="UP001610446"/>
    </source>
</evidence>